<protein>
    <submittedName>
        <fullName evidence="4">Uncharacterized oxidoreductase</fullName>
    </submittedName>
</protein>
<sequence>MTLVYLITGANRGIGFSYVKELSKRPDVKIIATTRSVENSTELLQLKEETKNIEIVKLDVSLEESVDALDEQLKEVAPDGIDIYIGNAGIAQAGFTVIDAPRDVWVKHYKTNVLGPILVFQVLYPYLLKKGTRKAVFISSVAGSIGGYLAYPNSAYGQSKAALNYSVKEISSELDAENFTVLALHPGLVKTDMVKKLLEGLDKEMLKANNIKPIEPEDSVLQQLEVIDKSTRESNGKFFTYEGEEFPW</sequence>
<comment type="similarity">
    <text evidence="1">Belongs to the short-chain dehydrogenases/reductases (SDR) family.</text>
</comment>
<evidence type="ECO:0000256" key="3">
    <source>
        <dbReference type="ARBA" id="ARBA00023002"/>
    </source>
</evidence>
<evidence type="ECO:0000313" key="5">
    <source>
        <dbReference type="Proteomes" id="UP000837801"/>
    </source>
</evidence>
<dbReference type="AlphaFoldDB" id="A0A9P0QKX5"/>
<dbReference type="OrthoDB" id="4096546at2759"/>
<dbReference type="GO" id="GO:0016491">
    <property type="term" value="F:oxidoreductase activity"/>
    <property type="evidence" value="ECO:0007669"/>
    <property type="project" value="UniProtKB-KW"/>
</dbReference>
<accession>A0A9P0QKX5</accession>
<dbReference type="Pfam" id="PF00106">
    <property type="entry name" value="adh_short"/>
    <property type="match status" value="1"/>
</dbReference>
<dbReference type="CDD" id="cd05325">
    <property type="entry name" value="carb_red_sniffer_like_SDR_c"/>
    <property type="match status" value="1"/>
</dbReference>
<dbReference type="InterPro" id="IPR051468">
    <property type="entry name" value="Fungal_SecMetab_SDRs"/>
</dbReference>
<dbReference type="InterPro" id="IPR002347">
    <property type="entry name" value="SDR_fam"/>
</dbReference>
<dbReference type="PRINTS" id="PR00081">
    <property type="entry name" value="GDHRDH"/>
</dbReference>
<dbReference type="SUPFAM" id="SSF51735">
    <property type="entry name" value="NAD(P)-binding Rossmann-fold domains"/>
    <property type="match status" value="1"/>
</dbReference>
<evidence type="ECO:0000313" key="4">
    <source>
        <dbReference type="EMBL" id="CAH2350556.1"/>
    </source>
</evidence>
<dbReference type="InterPro" id="IPR036291">
    <property type="entry name" value="NAD(P)-bd_dom_sf"/>
</dbReference>
<evidence type="ECO:0000256" key="2">
    <source>
        <dbReference type="ARBA" id="ARBA00022857"/>
    </source>
</evidence>
<gene>
    <name evidence="4" type="ORF">CLIB1423_01S12772</name>
</gene>
<dbReference type="PANTHER" id="PTHR43544">
    <property type="entry name" value="SHORT-CHAIN DEHYDROGENASE/REDUCTASE"/>
    <property type="match status" value="1"/>
</dbReference>
<organism evidence="4 5">
    <name type="scientific">[Candida] railenensis</name>
    <dbReference type="NCBI Taxonomy" id="45579"/>
    <lineage>
        <taxon>Eukaryota</taxon>
        <taxon>Fungi</taxon>
        <taxon>Dikarya</taxon>
        <taxon>Ascomycota</taxon>
        <taxon>Saccharomycotina</taxon>
        <taxon>Pichiomycetes</taxon>
        <taxon>Debaryomycetaceae</taxon>
        <taxon>Kurtzmaniella</taxon>
    </lineage>
</organism>
<reference evidence="4" key="1">
    <citation type="submission" date="2022-03" db="EMBL/GenBank/DDBJ databases">
        <authorList>
            <person name="Legras J.-L."/>
            <person name="Devillers H."/>
            <person name="Grondin C."/>
        </authorList>
    </citation>
    <scope>NUCLEOTIDE SEQUENCE</scope>
    <source>
        <strain evidence="4">CLIB 1423</strain>
    </source>
</reference>
<name>A0A9P0QKX5_9ASCO</name>
<dbReference type="EMBL" id="CAKXYY010000001">
    <property type="protein sequence ID" value="CAH2350556.1"/>
    <property type="molecule type" value="Genomic_DNA"/>
</dbReference>
<keyword evidence="2" id="KW-0521">NADP</keyword>
<dbReference type="GO" id="GO:0005737">
    <property type="term" value="C:cytoplasm"/>
    <property type="evidence" value="ECO:0007669"/>
    <property type="project" value="TreeGrafter"/>
</dbReference>
<proteinExistence type="inferred from homology"/>
<keyword evidence="5" id="KW-1185">Reference proteome</keyword>
<dbReference type="Proteomes" id="UP000837801">
    <property type="component" value="Unassembled WGS sequence"/>
</dbReference>
<dbReference type="Gene3D" id="3.40.50.720">
    <property type="entry name" value="NAD(P)-binding Rossmann-like Domain"/>
    <property type="match status" value="1"/>
</dbReference>
<keyword evidence="3" id="KW-0560">Oxidoreductase</keyword>
<comment type="caution">
    <text evidence="4">The sequence shown here is derived from an EMBL/GenBank/DDBJ whole genome shotgun (WGS) entry which is preliminary data.</text>
</comment>
<dbReference type="PANTHER" id="PTHR43544:SF7">
    <property type="entry name" value="NADB-LER2"/>
    <property type="match status" value="1"/>
</dbReference>
<evidence type="ECO:0000256" key="1">
    <source>
        <dbReference type="ARBA" id="ARBA00006484"/>
    </source>
</evidence>